<dbReference type="OrthoDB" id="9788300at2"/>
<sequence>MIFEIRRLTGDDAALWRTLRLEALKLHPENFLTTYAEEVERTDAERAAMLDGRMVFAIFGEGEPLGTAALDPEINPAEAHRASLNAVYIRKAARGQGAAQALMDHVIATARTLNIVQLELCVAQENAPAIAFYQRNYFVQWGCLPRAVKLPDRHQTDLFFYRPLDDAALP</sequence>
<organism evidence="4 5">
    <name type="scientific">Sulfitobacter noctilucicola</name>
    <dbReference type="NCBI Taxonomy" id="1342301"/>
    <lineage>
        <taxon>Bacteria</taxon>
        <taxon>Pseudomonadati</taxon>
        <taxon>Pseudomonadota</taxon>
        <taxon>Alphaproteobacteria</taxon>
        <taxon>Rhodobacterales</taxon>
        <taxon>Roseobacteraceae</taxon>
        <taxon>Sulfitobacter</taxon>
    </lineage>
</organism>
<accession>A0A7W6M9R9</accession>
<dbReference type="Pfam" id="PF00583">
    <property type="entry name" value="Acetyltransf_1"/>
    <property type="match status" value="1"/>
</dbReference>
<feature type="domain" description="N-acetyltransferase" evidence="3">
    <location>
        <begin position="3"/>
        <end position="165"/>
    </location>
</feature>
<keyword evidence="1" id="KW-0808">Transferase</keyword>
<dbReference type="InterPro" id="IPR000182">
    <property type="entry name" value="GNAT_dom"/>
</dbReference>
<dbReference type="PANTHER" id="PTHR43877:SF2">
    <property type="entry name" value="AMINOALKYLPHOSPHONATE N-ACETYLTRANSFERASE-RELATED"/>
    <property type="match status" value="1"/>
</dbReference>
<evidence type="ECO:0000259" key="3">
    <source>
        <dbReference type="PROSITE" id="PS51186"/>
    </source>
</evidence>
<dbReference type="Proteomes" id="UP000565745">
    <property type="component" value="Unassembled WGS sequence"/>
</dbReference>
<comment type="caution">
    <text evidence="4">The sequence shown here is derived from an EMBL/GenBank/DDBJ whole genome shotgun (WGS) entry which is preliminary data.</text>
</comment>
<reference evidence="4 5" key="1">
    <citation type="submission" date="2020-08" db="EMBL/GenBank/DDBJ databases">
        <title>Genomic Encyclopedia of Type Strains, Phase IV (KMG-IV): sequencing the most valuable type-strain genomes for metagenomic binning, comparative biology and taxonomic classification.</title>
        <authorList>
            <person name="Goeker M."/>
        </authorList>
    </citation>
    <scope>NUCLEOTIDE SEQUENCE [LARGE SCALE GENOMIC DNA]</scope>
    <source>
        <strain evidence="4 5">DSM 101015</strain>
    </source>
</reference>
<name>A0A7W6M9R9_9RHOB</name>
<evidence type="ECO:0000256" key="1">
    <source>
        <dbReference type="ARBA" id="ARBA00022679"/>
    </source>
</evidence>
<keyword evidence="4" id="KW-0687">Ribonucleoprotein</keyword>
<dbReference type="AlphaFoldDB" id="A0A7W6M9R9"/>
<protein>
    <submittedName>
        <fullName evidence="4">Ribosomal protein S18 acetylase RimI-like enzyme</fullName>
    </submittedName>
</protein>
<proteinExistence type="predicted"/>
<dbReference type="PROSITE" id="PS51186">
    <property type="entry name" value="GNAT"/>
    <property type="match status" value="1"/>
</dbReference>
<evidence type="ECO:0000313" key="4">
    <source>
        <dbReference type="EMBL" id="MBB4175076.1"/>
    </source>
</evidence>
<dbReference type="GO" id="GO:0005840">
    <property type="term" value="C:ribosome"/>
    <property type="evidence" value="ECO:0007669"/>
    <property type="project" value="UniProtKB-KW"/>
</dbReference>
<evidence type="ECO:0000256" key="2">
    <source>
        <dbReference type="ARBA" id="ARBA00023315"/>
    </source>
</evidence>
<keyword evidence="2" id="KW-0012">Acyltransferase</keyword>
<dbReference type="EMBL" id="JACIFU010000003">
    <property type="protein sequence ID" value="MBB4175076.1"/>
    <property type="molecule type" value="Genomic_DNA"/>
</dbReference>
<dbReference type="Gene3D" id="3.40.630.30">
    <property type="match status" value="1"/>
</dbReference>
<dbReference type="GO" id="GO:0016747">
    <property type="term" value="F:acyltransferase activity, transferring groups other than amino-acyl groups"/>
    <property type="evidence" value="ECO:0007669"/>
    <property type="project" value="InterPro"/>
</dbReference>
<dbReference type="PANTHER" id="PTHR43877">
    <property type="entry name" value="AMINOALKYLPHOSPHONATE N-ACETYLTRANSFERASE-RELATED-RELATED"/>
    <property type="match status" value="1"/>
</dbReference>
<evidence type="ECO:0000313" key="5">
    <source>
        <dbReference type="Proteomes" id="UP000565745"/>
    </source>
</evidence>
<keyword evidence="5" id="KW-1185">Reference proteome</keyword>
<keyword evidence="4" id="KW-0689">Ribosomal protein</keyword>
<gene>
    <name evidence="4" type="ORF">GGR93_002864</name>
</gene>
<dbReference type="InterPro" id="IPR016181">
    <property type="entry name" value="Acyl_CoA_acyltransferase"/>
</dbReference>
<dbReference type="SUPFAM" id="SSF55729">
    <property type="entry name" value="Acyl-CoA N-acyltransferases (Nat)"/>
    <property type="match status" value="1"/>
</dbReference>
<dbReference type="RefSeq" id="WP_025055828.1">
    <property type="nucleotide sequence ID" value="NZ_JACIFU010000003.1"/>
</dbReference>
<dbReference type="InterPro" id="IPR050832">
    <property type="entry name" value="Bact_Acetyltransf"/>
</dbReference>